<feature type="region of interest" description="Disordered" evidence="2">
    <location>
        <begin position="429"/>
        <end position="469"/>
    </location>
</feature>
<dbReference type="FunFam" id="3.30.1520.10:FF:000065">
    <property type="entry name" value="PX domain protein (AFU_orthologue AFUA_2G07450)"/>
    <property type="match status" value="1"/>
</dbReference>
<feature type="region of interest" description="Disordered" evidence="2">
    <location>
        <begin position="1"/>
        <end position="53"/>
    </location>
</feature>
<dbReference type="OrthoDB" id="41200at2759"/>
<dbReference type="InterPro" id="IPR036871">
    <property type="entry name" value="PX_dom_sf"/>
</dbReference>
<dbReference type="Gene3D" id="3.30.1520.10">
    <property type="entry name" value="Phox-like domain"/>
    <property type="match status" value="1"/>
</dbReference>
<dbReference type="InterPro" id="IPR003114">
    <property type="entry name" value="Phox_assoc"/>
</dbReference>
<feature type="compositionally biased region" description="Basic and acidic residues" evidence="2">
    <location>
        <begin position="14"/>
        <end position="25"/>
    </location>
</feature>
<gene>
    <name evidence="4" type="ORF">BS50DRAFT_504287</name>
</gene>
<sequence>MSDTTQTPAPAPAPRDELEQLHDSLHAAPSPHDPPAAEPRNDAKDAHDAPDAPLDLKTLTDRALHFLATASNETLGACLAGLGVGTYLVLGRVGLLLIGVVAGVVLHATWEGNARGGGAHAAAPEGRRRELGVDVAHRVLDWRDARASGREGGGDESDMAVRLYSGRELDYSDFRPETAAALTELTDAVIRDYVKWWYAPILPGESSFPASCRQTLTAFVLSISTHLSRKRPADNLVDFVTRSSSFMIIFFQELSNAILASPGDTAGEAVDLYLKMKRDSTLANILDSDYQMKQFSNAAEDILQNYLEPKTYNCKPAQTFLKQILAKVVLEMIVVSCSKPEWINGWIVYMLEEGEPELMNAIDAGVEGSSGQLQNVKNEVERRQAESPVSPRDLKHKRVVSQAQEAMDDAMKEAQRLSQMIAEEDAKRLREKLQDKRQTSSSTLNDDQSESTTQGVVTPTSSQSETVENEANDLGISNLPLQASSQVDTHSPARAEDSPKHESQRSFTSFDQLVPNAPPTALMSSPPPAPPPLTLHNGKMSIFDDSVPGEINQATIKSKPQVEYLIQIEPASHHHTGWMTARKFTDFETLHEVLRRIAAVTGATGFTEAHAALPHWKGRTKAALRADLESYLNGAVKYKSLAESEGMKRFLEKEMGSGRSPGSKGFPGIGWPGQTFENMGKGMIDALTKAPQGVAGGGKALFGGVTGVLGSVTTPLGKKNNRDSVSATNSPGTVSRAATTPTPPVQNRHGRAESTVSELPTHIRTESIMSSAAKRTSSESLRNPNSPVIDQQPQREAPMERRPSYNPDGDGRRSGKSSVYGASRSNSRAPSVRDSVDLSPLMGGDQILNLPPMPSDIPDDYSAESRPSLDPFHSRHPSRASTTSLSLPTEPIPPLPRRPSAISLSSSNPAPTSAPPATTTSASRQSKPRNHAPLSEQETTVLIELFFAVINELYTLSSAWTLRRTLLNAAKTFLLRPGNPQLASITTLLQSTVLEDNTSDAGVAYHVRKIRANALPTEDELKAWPADMGAEEKERLRVKARRLLVDRGMPQALTSVMGQAASGEALGKVFDAVQEPRVARGVVFGLMLQGLRGVTQ</sequence>
<keyword evidence="5" id="KW-1185">Reference proteome</keyword>
<dbReference type="EMBL" id="KZ678144">
    <property type="protein sequence ID" value="PSN61413.1"/>
    <property type="molecule type" value="Genomic_DNA"/>
</dbReference>
<feature type="compositionally biased region" description="Low complexity" evidence="2">
    <location>
        <begin position="880"/>
        <end position="889"/>
    </location>
</feature>
<feature type="compositionally biased region" description="Polar residues" evidence="2">
    <location>
        <begin position="439"/>
        <end position="466"/>
    </location>
</feature>
<feature type="compositionally biased region" description="Polar residues" evidence="2">
    <location>
        <begin position="723"/>
        <end position="740"/>
    </location>
</feature>
<dbReference type="Proteomes" id="UP000240883">
    <property type="component" value="Unassembled WGS sequence"/>
</dbReference>
<dbReference type="SMART" id="SM00313">
    <property type="entry name" value="PXA"/>
    <property type="match status" value="1"/>
</dbReference>
<dbReference type="GO" id="GO:0035091">
    <property type="term" value="F:phosphatidylinositol binding"/>
    <property type="evidence" value="ECO:0007669"/>
    <property type="project" value="InterPro"/>
</dbReference>
<dbReference type="AlphaFoldDB" id="A0A2T2N7L9"/>
<organism evidence="4 5">
    <name type="scientific">Corynespora cassiicola Philippines</name>
    <dbReference type="NCBI Taxonomy" id="1448308"/>
    <lineage>
        <taxon>Eukaryota</taxon>
        <taxon>Fungi</taxon>
        <taxon>Dikarya</taxon>
        <taxon>Ascomycota</taxon>
        <taxon>Pezizomycotina</taxon>
        <taxon>Dothideomycetes</taxon>
        <taxon>Pleosporomycetidae</taxon>
        <taxon>Pleosporales</taxon>
        <taxon>Corynesporascaceae</taxon>
        <taxon>Corynespora</taxon>
    </lineage>
</organism>
<reference evidence="4 5" key="1">
    <citation type="journal article" date="2018" name="Front. Microbiol.">
        <title>Genome-Wide Analysis of Corynespora cassiicola Leaf Fall Disease Putative Effectors.</title>
        <authorList>
            <person name="Lopez D."/>
            <person name="Ribeiro S."/>
            <person name="Label P."/>
            <person name="Fumanal B."/>
            <person name="Venisse J.S."/>
            <person name="Kohler A."/>
            <person name="de Oliveira R.R."/>
            <person name="Labutti K."/>
            <person name="Lipzen A."/>
            <person name="Lail K."/>
            <person name="Bauer D."/>
            <person name="Ohm R.A."/>
            <person name="Barry K.W."/>
            <person name="Spatafora J."/>
            <person name="Grigoriev I.V."/>
            <person name="Martin F.M."/>
            <person name="Pujade-Renaud V."/>
        </authorList>
    </citation>
    <scope>NUCLEOTIDE SEQUENCE [LARGE SCALE GENOMIC DNA]</scope>
    <source>
        <strain evidence="4 5">Philippines</strain>
    </source>
</reference>
<evidence type="ECO:0000259" key="3">
    <source>
        <dbReference type="PROSITE" id="PS51207"/>
    </source>
</evidence>
<dbReference type="SUPFAM" id="SSF64268">
    <property type="entry name" value="PX domain"/>
    <property type="match status" value="1"/>
</dbReference>
<comment type="similarity">
    <text evidence="1">Belongs to the sorting nexin family.</text>
</comment>
<dbReference type="STRING" id="1448308.A0A2T2N7L9"/>
<dbReference type="Pfam" id="PF08628">
    <property type="entry name" value="Nexin_C"/>
    <property type="match status" value="1"/>
</dbReference>
<proteinExistence type="inferred from homology"/>
<dbReference type="Pfam" id="PF02194">
    <property type="entry name" value="PXA"/>
    <property type="match status" value="1"/>
</dbReference>
<feature type="domain" description="PXA" evidence="3">
    <location>
        <begin position="175"/>
        <end position="355"/>
    </location>
</feature>
<feature type="compositionally biased region" description="Low complexity" evidence="2">
    <location>
        <begin position="898"/>
        <end position="923"/>
    </location>
</feature>
<dbReference type="InterPro" id="IPR013937">
    <property type="entry name" value="Sorting_nexin_C"/>
</dbReference>
<protein>
    <recommendedName>
        <fullName evidence="3">PXA domain-containing protein</fullName>
    </recommendedName>
</protein>
<accession>A0A2T2N7L9</accession>
<dbReference type="PANTHER" id="PTHR22775:SF47">
    <property type="entry name" value="MEIOTICALLY UP-REGULATED GENE 122 PROTEIN"/>
    <property type="match status" value="1"/>
</dbReference>
<feature type="region of interest" description="Disordered" evidence="2">
    <location>
        <begin position="481"/>
        <end position="537"/>
    </location>
</feature>
<feature type="compositionally biased region" description="Basic and acidic residues" evidence="2">
    <location>
        <begin position="491"/>
        <end position="504"/>
    </location>
</feature>
<feature type="compositionally biased region" description="Basic and acidic residues" evidence="2">
    <location>
        <begin position="39"/>
        <end position="50"/>
    </location>
</feature>
<name>A0A2T2N7L9_CORCC</name>
<feature type="compositionally biased region" description="Basic and acidic residues" evidence="2">
    <location>
        <begin position="797"/>
        <end position="813"/>
    </location>
</feature>
<feature type="compositionally biased region" description="Polar residues" evidence="2">
    <location>
        <begin position="767"/>
        <end position="794"/>
    </location>
</feature>
<evidence type="ECO:0000313" key="4">
    <source>
        <dbReference type="EMBL" id="PSN61413.1"/>
    </source>
</evidence>
<evidence type="ECO:0000256" key="1">
    <source>
        <dbReference type="ARBA" id="ARBA00010883"/>
    </source>
</evidence>
<feature type="compositionally biased region" description="Basic and acidic residues" evidence="2">
    <location>
        <begin position="429"/>
        <end position="438"/>
    </location>
</feature>
<dbReference type="PROSITE" id="PS51207">
    <property type="entry name" value="PXA"/>
    <property type="match status" value="1"/>
</dbReference>
<feature type="region of interest" description="Disordered" evidence="2">
    <location>
        <begin position="712"/>
        <end position="935"/>
    </location>
</feature>
<evidence type="ECO:0000256" key="2">
    <source>
        <dbReference type="SAM" id="MobiDB-lite"/>
    </source>
</evidence>
<evidence type="ECO:0000313" key="5">
    <source>
        <dbReference type="Proteomes" id="UP000240883"/>
    </source>
</evidence>
<dbReference type="PANTHER" id="PTHR22775">
    <property type="entry name" value="SORTING NEXIN"/>
    <property type="match status" value="1"/>
</dbReference>
<feature type="region of interest" description="Disordered" evidence="2">
    <location>
        <begin position="370"/>
        <end position="413"/>
    </location>
</feature>
<dbReference type="CDD" id="cd06093">
    <property type="entry name" value="PX_domain"/>
    <property type="match status" value="1"/>
</dbReference>